<dbReference type="AlphaFoldDB" id="A0A0B7BW43"/>
<protein>
    <submittedName>
        <fullName evidence="1">Uncharacterized protein</fullName>
    </submittedName>
</protein>
<name>A0A0B7BW43_9EUPU</name>
<dbReference type="EMBL" id="HACG01050277">
    <property type="protein sequence ID" value="CEK97142.1"/>
    <property type="molecule type" value="Transcribed_RNA"/>
</dbReference>
<sequence length="95" mass="10583">LRSSMTSCSHRHLVLPLAHLQAPFLLELLYTAQCPIMYIASPCILPIMCIAPSRTLRHPVHAICVVSLHDKETTSTRTAIPERDLINMADLGTKH</sequence>
<accession>A0A0B7BW43</accession>
<gene>
    <name evidence="1" type="primary">ORF214796</name>
</gene>
<feature type="non-terminal residue" evidence="1">
    <location>
        <position position="1"/>
    </location>
</feature>
<proteinExistence type="predicted"/>
<reference evidence="1" key="1">
    <citation type="submission" date="2014-12" db="EMBL/GenBank/DDBJ databases">
        <title>Insight into the proteome of Arion vulgaris.</title>
        <authorList>
            <person name="Aradska J."/>
            <person name="Bulat T."/>
            <person name="Smidak R."/>
            <person name="Sarate P."/>
            <person name="Gangsoo J."/>
            <person name="Sialana F."/>
            <person name="Bilban M."/>
            <person name="Lubec G."/>
        </authorList>
    </citation>
    <scope>NUCLEOTIDE SEQUENCE</scope>
    <source>
        <tissue evidence="1">Skin</tissue>
    </source>
</reference>
<organism evidence="1">
    <name type="scientific">Arion vulgaris</name>
    <dbReference type="NCBI Taxonomy" id="1028688"/>
    <lineage>
        <taxon>Eukaryota</taxon>
        <taxon>Metazoa</taxon>
        <taxon>Spiralia</taxon>
        <taxon>Lophotrochozoa</taxon>
        <taxon>Mollusca</taxon>
        <taxon>Gastropoda</taxon>
        <taxon>Heterobranchia</taxon>
        <taxon>Euthyneura</taxon>
        <taxon>Panpulmonata</taxon>
        <taxon>Eupulmonata</taxon>
        <taxon>Stylommatophora</taxon>
        <taxon>Helicina</taxon>
        <taxon>Arionoidea</taxon>
        <taxon>Arionidae</taxon>
        <taxon>Arion</taxon>
    </lineage>
</organism>
<evidence type="ECO:0000313" key="1">
    <source>
        <dbReference type="EMBL" id="CEK97142.1"/>
    </source>
</evidence>